<evidence type="ECO:0000313" key="2">
    <source>
        <dbReference type="Proteomes" id="UP000799118"/>
    </source>
</evidence>
<protein>
    <recommendedName>
        <fullName evidence="3">F-box domain-containing protein</fullName>
    </recommendedName>
</protein>
<reference evidence="1" key="1">
    <citation type="journal article" date="2019" name="Environ. Microbiol.">
        <title>Fungal ecological strategies reflected in gene transcription - a case study of two litter decomposers.</title>
        <authorList>
            <person name="Barbi F."/>
            <person name="Kohler A."/>
            <person name="Barry K."/>
            <person name="Baskaran P."/>
            <person name="Daum C."/>
            <person name="Fauchery L."/>
            <person name="Ihrmark K."/>
            <person name="Kuo A."/>
            <person name="LaButti K."/>
            <person name="Lipzen A."/>
            <person name="Morin E."/>
            <person name="Grigoriev I.V."/>
            <person name="Henrissat B."/>
            <person name="Lindahl B."/>
            <person name="Martin F."/>
        </authorList>
    </citation>
    <scope>NUCLEOTIDE SEQUENCE</scope>
    <source>
        <strain evidence="1">JB14</strain>
    </source>
</reference>
<evidence type="ECO:0000313" key="1">
    <source>
        <dbReference type="EMBL" id="KAE9403984.1"/>
    </source>
</evidence>
<gene>
    <name evidence="1" type="ORF">BT96DRAFT_989713</name>
</gene>
<dbReference type="Proteomes" id="UP000799118">
    <property type="component" value="Unassembled WGS sequence"/>
</dbReference>
<name>A0A6A4I5A0_9AGAR</name>
<sequence length="384" mass="43050">MNNFAYPLALLGDIDAVVWVKQWLARSQALPLQLHLYFRVEDGDEALTNKAIQFMGYIFKEFHHRIRVLDLTVSVTPEIFFQLPHSSLRLLEKAPIGMGWDKSPPWIPCGILSGLLDRFPRGIEVLVGAPRLQCLHISDPNMVTMLDTLLLPAEQLTSLPLDVYVDILRHCKNLSSIGFHLEGRGPRSRSPQLLKLEELTALNIYCANVDRGATSLPFLTAPLLEDMVLRWRGQDIIDLRADMVGFQNRSQTDLSSLTLILDCKFHEDDLVINEVFATILAAFPSVTSSRIRDRSEESADEGAPYDVNSLVQAMITTKVHGSILLPKLTYPSSLTSMILSRWWPVESESLDIIGEGEQAAGKNNVVQRLKKVGVYGPLFRGRGH</sequence>
<organism evidence="1 2">
    <name type="scientific">Gymnopus androsaceus JB14</name>
    <dbReference type="NCBI Taxonomy" id="1447944"/>
    <lineage>
        <taxon>Eukaryota</taxon>
        <taxon>Fungi</taxon>
        <taxon>Dikarya</taxon>
        <taxon>Basidiomycota</taxon>
        <taxon>Agaricomycotina</taxon>
        <taxon>Agaricomycetes</taxon>
        <taxon>Agaricomycetidae</taxon>
        <taxon>Agaricales</taxon>
        <taxon>Marasmiineae</taxon>
        <taxon>Omphalotaceae</taxon>
        <taxon>Gymnopus</taxon>
    </lineage>
</organism>
<accession>A0A6A4I5A0</accession>
<keyword evidence="2" id="KW-1185">Reference proteome</keyword>
<proteinExistence type="predicted"/>
<dbReference type="AlphaFoldDB" id="A0A6A4I5A0"/>
<evidence type="ECO:0008006" key="3">
    <source>
        <dbReference type="Google" id="ProtNLM"/>
    </source>
</evidence>
<dbReference type="EMBL" id="ML769420">
    <property type="protein sequence ID" value="KAE9403984.1"/>
    <property type="molecule type" value="Genomic_DNA"/>
</dbReference>